<feature type="non-terminal residue" evidence="1">
    <location>
        <position position="27"/>
    </location>
</feature>
<accession>A0A8S2T2E1</accession>
<dbReference type="Proteomes" id="UP000681967">
    <property type="component" value="Unassembled WGS sequence"/>
</dbReference>
<evidence type="ECO:0000313" key="2">
    <source>
        <dbReference type="Proteomes" id="UP000681967"/>
    </source>
</evidence>
<evidence type="ECO:0000313" key="1">
    <source>
        <dbReference type="EMBL" id="CAF4261427.1"/>
    </source>
</evidence>
<name>A0A8S2T2E1_9BILA</name>
<organism evidence="1 2">
    <name type="scientific">Rotaria magnacalcarata</name>
    <dbReference type="NCBI Taxonomy" id="392030"/>
    <lineage>
        <taxon>Eukaryota</taxon>
        <taxon>Metazoa</taxon>
        <taxon>Spiralia</taxon>
        <taxon>Gnathifera</taxon>
        <taxon>Rotifera</taxon>
        <taxon>Eurotatoria</taxon>
        <taxon>Bdelloidea</taxon>
        <taxon>Philodinida</taxon>
        <taxon>Philodinidae</taxon>
        <taxon>Rotaria</taxon>
    </lineage>
</organism>
<comment type="caution">
    <text evidence="1">The sequence shown here is derived from an EMBL/GenBank/DDBJ whole genome shotgun (WGS) entry which is preliminary data.</text>
</comment>
<proteinExistence type="predicted"/>
<gene>
    <name evidence="1" type="ORF">BYL167_LOCUS25949</name>
</gene>
<sequence>MPVGDKFTDIVALCVPWPYEDVHYYSS</sequence>
<dbReference type="EMBL" id="CAJOBH010027996">
    <property type="protein sequence ID" value="CAF4261427.1"/>
    <property type="molecule type" value="Genomic_DNA"/>
</dbReference>
<dbReference type="AlphaFoldDB" id="A0A8S2T2E1"/>
<protein>
    <submittedName>
        <fullName evidence="1">Uncharacterized protein</fullName>
    </submittedName>
</protein>
<reference evidence="1" key="1">
    <citation type="submission" date="2021-02" db="EMBL/GenBank/DDBJ databases">
        <authorList>
            <person name="Nowell W R."/>
        </authorList>
    </citation>
    <scope>NUCLEOTIDE SEQUENCE</scope>
</reference>